<dbReference type="InterPro" id="IPR038770">
    <property type="entry name" value="Na+/solute_symporter_sf"/>
</dbReference>
<dbReference type="GO" id="GO:1902600">
    <property type="term" value="P:proton transmembrane transport"/>
    <property type="evidence" value="ECO:0007669"/>
    <property type="project" value="InterPro"/>
</dbReference>
<keyword evidence="4" id="KW-1003">Cell membrane</keyword>
<dbReference type="Pfam" id="PF00999">
    <property type="entry name" value="Na_H_Exchanger"/>
    <property type="match status" value="1"/>
</dbReference>
<feature type="transmembrane region" description="Helical" evidence="10">
    <location>
        <begin position="375"/>
        <end position="393"/>
    </location>
</feature>
<evidence type="ECO:0000256" key="8">
    <source>
        <dbReference type="ARBA" id="ARBA00023136"/>
    </source>
</evidence>
<feature type="transmembrane region" description="Helical" evidence="10">
    <location>
        <begin position="6"/>
        <end position="23"/>
    </location>
</feature>
<reference evidence="12 13" key="1">
    <citation type="submission" date="2016-10" db="EMBL/GenBank/DDBJ databases">
        <authorList>
            <person name="de Groot N.N."/>
        </authorList>
    </citation>
    <scope>NUCLEOTIDE SEQUENCE [LARGE SCALE GENOMIC DNA]</scope>
    <source>
        <strain evidence="12 13">DSM 19886</strain>
    </source>
</reference>
<evidence type="ECO:0000256" key="2">
    <source>
        <dbReference type="ARBA" id="ARBA00022448"/>
    </source>
</evidence>
<feature type="transmembrane region" description="Helical" evidence="10">
    <location>
        <begin position="283"/>
        <end position="308"/>
    </location>
</feature>
<feature type="transmembrane region" description="Helical" evidence="10">
    <location>
        <begin position="244"/>
        <end position="263"/>
    </location>
</feature>
<dbReference type="PANTHER" id="PTHR32507">
    <property type="entry name" value="NA(+)/H(+) ANTIPORTER 1"/>
    <property type="match status" value="1"/>
</dbReference>
<dbReference type="PANTHER" id="PTHR32507:SF0">
    <property type="entry name" value="NA(+)_H(+) ANTIPORTER 2-RELATED"/>
    <property type="match status" value="1"/>
</dbReference>
<sequence>MEILSSYNMIIGASIIVILSFWFNGISKRTNIPSVLMLIVLGIILQFVLKYFIGDHIDFEKSLKGTLEIIGTVGLIMIVLEAALELELKREKLVPILKSMAIALIGLIGSAWVAALILYQFIPDMTMQSAWLYATPLSILSSAIIIPSVGGLSSDKKEFHIYESTFSDIMGIMMFYFLAGGLDPEQDSGAVGFAGNIVLTIVIAIVASYALVLIFQRIKSQAKQFLLIAVLLLLYAIGKKMHLSSLIIILVFGLVIANVKLFFPGKTAIFLEKEKMHQIYHELHIITLETAFVVRTFFFVIFGITIVLTSLLNLNVALVSLLIIASIYIIRFIVLRVFIGKDILPQIFIAPRGLITILLFYAIPVEAEIAGFESGILLFVIIVTSLVMTWAMIKDKHKMGTLLDEIEVEYEAREEAYDGVEHVTHSESKEQEQNAVISTSSNIETPKNDSGIQETPDDPSFDEKSLDT</sequence>
<gene>
    <name evidence="12" type="ORF">SAMN04488514_10950</name>
</gene>
<dbReference type="AlphaFoldDB" id="A0A1G9THA2"/>
<proteinExistence type="predicted"/>
<comment type="subcellular location">
    <subcellularLocation>
        <location evidence="1">Cell membrane</location>
        <topology evidence="1">Multi-pass membrane protein</topology>
    </subcellularLocation>
</comment>
<keyword evidence="7" id="KW-0406">Ion transport</keyword>
<evidence type="ECO:0000256" key="7">
    <source>
        <dbReference type="ARBA" id="ARBA00023065"/>
    </source>
</evidence>
<dbReference type="EMBL" id="FNGV01000009">
    <property type="protein sequence ID" value="SDM46515.1"/>
    <property type="molecule type" value="Genomic_DNA"/>
</dbReference>
<dbReference type="Proteomes" id="UP000199440">
    <property type="component" value="Unassembled WGS sequence"/>
</dbReference>
<keyword evidence="5 10" id="KW-0812">Transmembrane</keyword>
<feature type="compositionally biased region" description="Polar residues" evidence="9">
    <location>
        <begin position="433"/>
        <end position="453"/>
    </location>
</feature>
<feature type="transmembrane region" description="Helical" evidence="10">
    <location>
        <begin position="314"/>
        <end position="334"/>
    </location>
</feature>
<keyword evidence="2" id="KW-0813">Transport</keyword>
<keyword evidence="13" id="KW-1185">Reference proteome</keyword>
<organism evidence="12 13">
    <name type="scientific">Kriegella aquimaris</name>
    <dbReference type="NCBI Taxonomy" id="192904"/>
    <lineage>
        <taxon>Bacteria</taxon>
        <taxon>Pseudomonadati</taxon>
        <taxon>Bacteroidota</taxon>
        <taxon>Flavobacteriia</taxon>
        <taxon>Flavobacteriales</taxon>
        <taxon>Flavobacteriaceae</taxon>
        <taxon>Kriegella</taxon>
    </lineage>
</organism>
<evidence type="ECO:0000313" key="13">
    <source>
        <dbReference type="Proteomes" id="UP000199440"/>
    </source>
</evidence>
<evidence type="ECO:0000256" key="9">
    <source>
        <dbReference type="SAM" id="MobiDB-lite"/>
    </source>
</evidence>
<keyword evidence="6 10" id="KW-1133">Transmembrane helix</keyword>
<feature type="transmembrane region" description="Helical" evidence="10">
    <location>
        <begin position="191"/>
        <end position="215"/>
    </location>
</feature>
<feature type="domain" description="Cation/H+ exchanger transmembrane" evidence="11">
    <location>
        <begin position="18"/>
        <end position="387"/>
    </location>
</feature>
<feature type="transmembrane region" description="Helical" evidence="10">
    <location>
        <begin position="96"/>
        <end position="119"/>
    </location>
</feature>
<evidence type="ECO:0000256" key="3">
    <source>
        <dbReference type="ARBA" id="ARBA00022449"/>
    </source>
</evidence>
<dbReference type="RefSeq" id="WP_089892041.1">
    <property type="nucleotide sequence ID" value="NZ_FNGV01000009.1"/>
</dbReference>
<evidence type="ECO:0000256" key="1">
    <source>
        <dbReference type="ARBA" id="ARBA00004651"/>
    </source>
</evidence>
<name>A0A1G9THA2_9FLAO</name>
<feature type="transmembrane region" description="Helical" evidence="10">
    <location>
        <begin position="35"/>
        <end position="53"/>
    </location>
</feature>
<evidence type="ECO:0000259" key="11">
    <source>
        <dbReference type="Pfam" id="PF00999"/>
    </source>
</evidence>
<feature type="transmembrane region" description="Helical" evidence="10">
    <location>
        <begin position="222"/>
        <end position="238"/>
    </location>
</feature>
<keyword evidence="8 10" id="KW-0472">Membrane</keyword>
<evidence type="ECO:0000256" key="10">
    <source>
        <dbReference type="SAM" id="Phobius"/>
    </source>
</evidence>
<protein>
    <submittedName>
        <fullName evidence="12">Sodium/proton antiporter, CPA1 family</fullName>
    </submittedName>
</protein>
<dbReference type="GO" id="GO:0005886">
    <property type="term" value="C:plasma membrane"/>
    <property type="evidence" value="ECO:0007669"/>
    <property type="project" value="UniProtKB-SubCell"/>
</dbReference>
<feature type="transmembrane region" description="Helical" evidence="10">
    <location>
        <begin position="131"/>
        <end position="152"/>
    </location>
</feature>
<dbReference type="Gene3D" id="1.20.1530.20">
    <property type="match status" value="1"/>
</dbReference>
<evidence type="ECO:0000256" key="5">
    <source>
        <dbReference type="ARBA" id="ARBA00022692"/>
    </source>
</evidence>
<evidence type="ECO:0000256" key="6">
    <source>
        <dbReference type="ARBA" id="ARBA00022989"/>
    </source>
</evidence>
<keyword evidence="3" id="KW-0050">Antiport</keyword>
<feature type="compositionally biased region" description="Basic and acidic residues" evidence="9">
    <location>
        <begin position="422"/>
        <end position="432"/>
    </location>
</feature>
<accession>A0A1G9THA2</accession>
<feature type="transmembrane region" description="Helical" evidence="10">
    <location>
        <begin position="343"/>
        <end position="363"/>
    </location>
</feature>
<evidence type="ECO:0000313" key="12">
    <source>
        <dbReference type="EMBL" id="SDM46515.1"/>
    </source>
</evidence>
<feature type="region of interest" description="Disordered" evidence="9">
    <location>
        <begin position="422"/>
        <end position="468"/>
    </location>
</feature>
<dbReference type="GO" id="GO:0015297">
    <property type="term" value="F:antiporter activity"/>
    <property type="evidence" value="ECO:0007669"/>
    <property type="project" value="UniProtKB-KW"/>
</dbReference>
<feature type="transmembrane region" description="Helical" evidence="10">
    <location>
        <begin position="65"/>
        <end position="84"/>
    </location>
</feature>
<dbReference type="InterPro" id="IPR006153">
    <property type="entry name" value="Cation/H_exchanger_TM"/>
</dbReference>
<evidence type="ECO:0000256" key="4">
    <source>
        <dbReference type="ARBA" id="ARBA00022475"/>
    </source>
</evidence>
<dbReference type="OrthoDB" id="643057at2"/>
<dbReference type="STRING" id="192904.SAMN04488514_10950"/>
<feature type="transmembrane region" description="Helical" evidence="10">
    <location>
        <begin position="159"/>
        <end position="179"/>
    </location>
</feature>